<comment type="similarity">
    <text evidence="1">Belongs to the transglycosylase Slt family.</text>
</comment>
<evidence type="ECO:0000259" key="4">
    <source>
        <dbReference type="Pfam" id="PF01464"/>
    </source>
</evidence>
<keyword evidence="3" id="KW-0961">Cell wall biogenesis/degradation</keyword>
<dbReference type="Proteomes" id="UP000295134">
    <property type="component" value="Chromosome"/>
</dbReference>
<reference evidence="6 7" key="2">
    <citation type="submission" date="2019-03" db="EMBL/GenBank/DDBJ databases">
        <title>Long-read sequencing reveals hyperdense prophage content in a complex bacterial symbiont genome.</title>
        <authorList>
            <person name="Frost C.L."/>
            <person name="Siozios S."/>
            <person name="Nadal-Jimenez P."/>
            <person name="Brockhurst M.A."/>
            <person name="King K.C."/>
            <person name="Darby A.C."/>
            <person name="Hurst G.D.D."/>
        </authorList>
    </citation>
    <scope>NUCLEOTIDE SEQUENCE [LARGE SCALE GENOMIC DNA]</scope>
    <source>
        <strain evidence="6 7">FIN</strain>
    </source>
</reference>
<dbReference type="InterPro" id="IPR023346">
    <property type="entry name" value="Lysozyme-like_dom_sf"/>
</dbReference>
<dbReference type="PROSITE" id="PS51257">
    <property type="entry name" value="PROKAR_LIPOPROTEIN"/>
    <property type="match status" value="1"/>
</dbReference>
<proteinExistence type="inferred from homology"/>
<dbReference type="GO" id="GO:0016829">
    <property type="term" value="F:lyase activity"/>
    <property type="evidence" value="ECO:0007669"/>
    <property type="project" value="UniProtKB-KW"/>
</dbReference>
<dbReference type="SUPFAM" id="SSF53955">
    <property type="entry name" value="Lysozyme-like"/>
    <property type="match status" value="1"/>
</dbReference>
<dbReference type="EC" id="4.2.2.-" evidence="6"/>
<dbReference type="KEGG" id="ans:ArsFIN_16400"/>
<keyword evidence="2 6" id="KW-0456">Lyase</keyword>
<dbReference type="Gene3D" id="1.10.530.10">
    <property type="match status" value="1"/>
</dbReference>
<dbReference type="PANTHER" id="PTHR37423">
    <property type="entry name" value="SOLUBLE LYTIC MUREIN TRANSGLYCOSYLASE-RELATED"/>
    <property type="match status" value="1"/>
</dbReference>
<evidence type="ECO:0000256" key="2">
    <source>
        <dbReference type="ARBA" id="ARBA00023239"/>
    </source>
</evidence>
<feature type="domain" description="Transglycosylase SLT" evidence="4">
    <location>
        <begin position="55"/>
        <end position="180"/>
    </location>
</feature>
<evidence type="ECO:0000313" key="5">
    <source>
        <dbReference type="EMBL" id="CBA71504.1"/>
    </source>
</evidence>
<dbReference type="InterPro" id="IPR008258">
    <property type="entry name" value="Transglycosylase_SLT_dom_1"/>
</dbReference>
<organism evidence="5">
    <name type="scientific">Arsenophonus nasoniae</name>
    <name type="common">son-killer infecting Nasonia vitripennis</name>
    <dbReference type="NCBI Taxonomy" id="638"/>
    <lineage>
        <taxon>Bacteria</taxon>
        <taxon>Pseudomonadati</taxon>
        <taxon>Pseudomonadota</taxon>
        <taxon>Gammaproteobacteria</taxon>
        <taxon>Enterobacterales</taxon>
        <taxon>Morganellaceae</taxon>
        <taxon>Arsenophonus</taxon>
    </lineage>
</organism>
<protein>
    <submittedName>
        <fullName evidence="5 6">Membrane-bound lytic murein transglycosylase</fullName>
        <ecNumber evidence="6">4.2.2.-</ecNumber>
    </submittedName>
</protein>
<name>D2TVX4_9GAMM</name>
<sequence>MKFKCCGIIFIFLLIGCSNKQSNSPKTVYQNEYLRYFMEEQTESVPLKTPYDVAIRQAAQRYTIDENLIRAIIKVESNFRVNAVSKSNAIGLMQVKASTAGRDAYRLQGKAGQPTTSQLKDPVINIDVGTAYIRFIQDNHLFGIHDPKVLYYATVAAYVNGAGALLRIFDNNRHVAIDKINKLSAEEFYQHIQTKHPNAQAPRYLWKIKNAYNSIAMIDYLLIYIEKK</sequence>
<dbReference type="PANTHER" id="PTHR37423:SF4">
    <property type="entry name" value="ENDO-TYPE MEMBRANE-BOUND LYTIC MUREIN TRANSGLYCOSYLASE A"/>
    <property type="match status" value="1"/>
</dbReference>
<accession>D2TVX4</accession>
<dbReference type="CAZy" id="GH23">
    <property type="family name" value="Glycoside Hydrolase Family 23"/>
</dbReference>
<evidence type="ECO:0000313" key="7">
    <source>
        <dbReference type="Proteomes" id="UP000295134"/>
    </source>
</evidence>
<dbReference type="EMBL" id="CP038613">
    <property type="protein sequence ID" value="QBY43076.1"/>
    <property type="molecule type" value="Genomic_DNA"/>
</dbReference>
<evidence type="ECO:0000256" key="3">
    <source>
        <dbReference type="ARBA" id="ARBA00023316"/>
    </source>
</evidence>
<gene>
    <name evidence="6" type="primary">emtA</name>
    <name evidence="5" type="ORF">ARN_01790</name>
    <name evidence="6" type="ORF">ArsFIN_16400</name>
</gene>
<dbReference type="GO" id="GO:0071555">
    <property type="term" value="P:cell wall organization"/>
    <property type="evidence" value="ECO:0007669"/>
    <property type="project" value="UniProtKB-KW"/>
</dbReference>
<dbReference type="AlphaFoldDB" id="D2TVX4"/>
<dbReference type="CDD" id="cd16893">
    <property type="entry name" value="LT_MltC_MltE"/>
    <property type="match status" value="1"/>
</dbReference>
<reference evidence="5" key="1">
    <citation type="journal article" date="2010" name="Insect Mol. Biol.">
        <title>The draft genome sequence of Arsenophonus nasoniae, son-killer bacterium of Nasonia vitripennis, reveals genes associated with virulence and symbiosis.</title>
        <authorList>
            <person name="Wilkes T."/>
            <person name="Darby A.C."/>
            <person name="Choi J."/>
            <person name="Colborne J.K."/>
            <person name="Werren J.H."/>
            <person name="Hurst G.D.D."/>
        </authorList>
    </citation>
    <scope>NUCLEOTIDE SEQUENCE</scope>
</reference>
<evidence type="ECO:0000313" key="6">
    <source>
        <dbReference type="EMBL" id="QBY43076.1"/>
    </source>
</evidence>
<evidence type="ECO:0000256" key="1">
    <source>
        <dbReference type="ARBA" id="ARBA00007734"/>
    </source>
</evidence>
<dbReference type="EMBL" id="FN545154">
    <property type="protein sequence ID" value="CBA71504.1"/>
    <property type="molecule type" value="Genomic_DNA"/>
</dbReference>
<dbReference type="Pfam" id="PF01464">
    <property type="entry name" value="SLT"/>
    <property type="match status" value="1"/>
</dbReference>